<dbReference type="eggNOG" id="KOG2027">
    <property type="taxonomic scope" value="Eukaryota"/>
</dbReference>
<dbReference type="AlphaFoldDB" id="A0A087G383"/>
<dbReference type="PANTHER" id="PTHR12161:SF58">
    <property type="entry name" value="REGULATOR OF VPS4 ACTIVITY IN THE MVB PATHWAY PROTEIN"/>
    <property type="match status" value="1"/>
</dbReference>
<dbReference type="InterPro" id="IPR042277">
    <property type="entry name" value="IST1-like"/>
</dbReference>
<dbReference type="PANTHER" id="PTHR12161">
    <property type="entry name" value="IST1 FAMILY MEMBER"/>
    <property type="match status" value="1"/>
</dbReference>
<evidence type="ECO:0000313" key="2">
    <source>
        <dbReference type="EMBL" id="KFK24335.1"/>
    </source>
</evidence>
<dbReference type="EMBL" id="KL969859">
    <property type="protein sequence ID" value="KFK24335.1"/>
    <property type="molecule type" value="Genomic_DNA"/>
</dbReference>
<dbReference type="Gramene" id="KFK24335">
    <property type="protein sequence ID" value="KFK24335"/>
    <property type="gene ID" value="AALP_AAs39376U000100"/>
</dbReference>
<gene>
    <name evidence="2" type="ORF">AALP_AAs39376U000100</name>
</gene>
<dbReference type="Gene3D" id="1.20.1260.60">
    <property type="entry name" value="Vacuolar protein sorting-associated protein Ist1"/>
    <property type="match status" value="1"/>
</dbReference>
<dbReference type="OMA" id="QRTRTEC"/>
<reference evidence="3" key="1">
    <citation type="journal article" date="2015" name="Nat. Plants">
        <title>Genome expansion of Arabis alpina linked with retrotransposition and reduced symmetric DNA methylation.</title>
        <authorList>
            <person name="Willing E.M."/>
            <person name="Rawat V."/>
            <person name="Mandakova T."/>
            <person name="Maumus F."/>
            <person name="James G.V."/>
            <person name="Nordstroem K.J."/>
            <person name="Becker C."/>
            <person name="Warthmann N."/>
            <person name="Chica C."/>
            <person name="Szarzynska B."/>
            <person name="Zytnicki M."/>
            <person name="Albani M.C."/>
            <person name="Kiefer C."/>
            <person name="Bergonzi S."/>
            <person name="Castaings L."/>
            <person name="Mateos J.L."/>
            <person name="Berns M.C."/>
            <person name="Bujdoso N."/>
            <person name="Piofczyk T."/>
            <person name="de Lorenzo L."/>
            <person name="Barrero-Sicilia C."/>
            <person name="Mateos I."/>
            <person name="Piednoel M."/>
            <person name="Hagmann J."/>
            <person name="Chen-Min-Tao R."/>
            <person name="Iglesias-Fernandez R."/>
            <person name="Schuster S.C."/>
            <person name="Alonso-Blanco C."/>
            <person name="Roudier F."/>
            <person name="Carbonero P."/>
            <person name="Paz-Ares J."/>
            <person name="Davis S.J."/>
            <person name="Pecinka A."/>
            <person name="Quesneville H."/>
            <person name="Colot V."/>
            <person name="Lysak M.A."/>
            <person name="Weigel D."/>
            <person name="Coupland G."/>
            <person name="Schneeberger K."/>
        </authorList>
    </citation>
    <scope>NUCLEOTIDE SEQUENCE [LARGE SCALE GENOMIC DNA]</scope>
    <source>
        <strain evidence="3">cv. Pajares</strain>
    </source>
</reference>
<organism evidence="2 3">
    <name type="scientific">Arabis alpina</name>
    <name type="common">Alpine rock-cress</name>
    <dbReference type="NCBI Taxonomy" id="50452"/>
    <lineage>
        <taxon>Eukaryota</taxon>
        <taxon>Viridiplantae</taxon>
        <taxon>Streptophyta</taxon>
        <taxon>Embryophyta</taxon>
        <taxon>Tracheophyta</taxon>
        <taxon>Spermatophyta</taxon>
        <taxon>Magnoliopsida</taxon>
        <taxon>eudicotyledons</taxon>
        <taxon>Gunneridae</taxon>
        <taxon>Pentapetalae</taxon>
        <taxon>rosids</taxon>
        <taxon>malvids</taxon>
        <taxon>Brassicales</taxon>
        <taxon>Brassicaceae</taxon>
        <taxon>Arabideae</taxon>
        <taxon>Arabis</taxon>
    </lineage>
</organism>
<name>A0A087G383_ARAAL</name>
<evidence type="ECO:0000256" key="1">
    <source>
        <dbReference type="ARBA" id="ARBA00005536"/>
    </source>
</evidence>
<evidence type="ECO:0000313" key="3">
    <source>
        <dbReference type="Proteomes" id="UP000029120"/>
    </source>
</evidence>
<dbReference type="Proteomes" id="UP000029120">
    <property type="component" value="Unassembled WGS sequence"/>
</dbReference>
<comment type="similarity">
    <text evidence="1">Belongs to the IST1 family.</text>
</comment>
<protein>
    <submittedName>
        <fullName evidence="2">Uncharacterized protein</fullName>
    </submittedName>
</protein>
<sequence>MVVFFTNVVVSVRSSRWRKECKHHLQNQLCSIRVHRKRRMSMIRQSRSDIAQLLRDCRLSETLPKAKQSYEDDRRIRAYDHVENLCKSILENLSHLTRSRDVNLLPEETKEAMAGLIFAASRIGELKELPHIRSLFFERFGREFDKDCVDLRPGNVVSSVIIKILDARISQEAKIIPEIVIEISGKDQTNIITSTESSEDSVTETIKKLETVVERFQSMEENSKFVHSNLGESNNGRDR</sequence>
<keyword evidence="3" id="KW-1185">Reference proteome</keyword>
<dbReference type="InterPro" id="IPR005061">
    <property type="entry name" value="Ist1"/>
</dbReference>
<dbReference type="GO" id="GO:0015031">
    <property type="term" value="P:protein transport"/>
    <property type="evidence" value="ECO:0007669"/>
    <property type="project" value="InterPro"/>
</dbReference>
<proteinExistence type="inferred from homology"/>
<dbReference type="OrthoDB" id="29853at2759"/>
<accession>A0A087G383</accession>
<dbReference type="Pfam" id="PF03398">
    <property type="entry name" value="Ist1"/>
    <property type="match status" value="1"/>
</dbReference>